<keyword evidence="4" id="KW-0479">Metal-binding</keyword>
<evidence type="ECO:0000256" key="6">
    <source>
        <dbReference type="ARBA" id="ARBA00022833"/>
    </source>
</evidence>
<protein>
    <submittedName>
        <fullName evidence="10">M13 family peptidase</fullName>
    </submittedName>
</protein>
<dbReference type="PANTHER" id="PTHR11733">
    <property type="entry name" value="ZINC METALLOPROTEASE FAMILY M13 NEPRILYSIN-RELATED"/>
    <property type="match status" value="1"/>
</dbReference>
<sequence length="670" mass="74592">MAQAESAKSTAKGAARAPLAAGIALEYVEPGVRPQDDFFQHLNGKWLKSVEIPADKSSWGAFHKLHDDTQPQLRAIIEKSAATKGARAGSEEQLIGDFFASYMDEARLEKLGIAPLKGELARIAAIQDKAELPATFARLNRLGVTTPFGFYIHQDAKDSTRYVADLYQGGLGMPDRDYYLKLDDAKMADIRAKYQQHVEKMLALSGDANAAANAKAVVDLETELAKVQWTKVENRDPIKTYNKLELAKLAELAPGYAWDAWLKEAGIAGKTGYVIVSQPSYLKGMAEIVNRVPLATWKVYLQLHTVNDYANYLSKPFVDQRFAFHGTTLSGAPKLEPRWKRGVSTVEGSLGDAVGKLYVKEHFPAERKARMEVLVKNLLEAYRSSIDTLDWMSPATKTEAKAKLAKFTPKIGYPNKWKDYSSLVVKRDDLLGNVMRSHEVEYNRELNKLGKPIDRDEWGMTPQTVNAYYNPELNEIVFPAAILQPPFFDAKADDAVNYGGIGAVIGHEISHGFDDQGSQYDGDGNMRNWWTEEDGKKFAEKTKVLVQQYASYSPLPGYNVNGELTLGENIGDNSGLAIAYKAYKLSLNGKPAPVIKGLTGDQRFYMGWGQVWRAKMREPAQINQVKTDPHSPAQFRANGTLKNQPGFYEAFGVKEGDKMYLAPQDRVIIW</sequence>
<comment type="caution">
    <text evidence="10">The sequence shown here is derived from an EMBL/GenBank/DDBJ whole genome shotgun (WGS) entry which is preliminary data.</text>
</comment>
<dbReference type="InterPro" id="IPR042089">
    <property type="entry name" value="Peptidase_M13_dom_2"/>
</dbReference>
<evidence type="ECO:0000259" key="8">
    <source>
        <dbReference type="Pfam" id="PF01431"/>
    </source>
</evidence>
<evidence type="ECO:0000256" key="2">
    <source>
        <dbReference type="ARBA" id="ARBA00007357"/>
    </source>
</evidence>
<dbReference type="InterPro" id="IPR000718">
    <property type="entry name" value="Peptidase_M13"/>
</dbReference>
<feature type="domain" description="Peptidase M13 C-terminal" evidence="8">
    <location>
        <begin position="466"/>
        <end position="667"/>
    </location>
</feature>
<organism evidence="10 11">
    <name type="scientific">Massilia hydrophila</name>
    <dbReference type="NCBI Taxonomy" id="3044279"/>
    <lineage>
        <taxon>Bacteria</taxon>
        <taxon>Pseudomonadati</taxon>
        <taxon>Pseudomonadota</taxon>
        <taxon>Betaproteobacteria</taxon>
        <taxon>Burkholderiales</taxon>
        <taxon>Oxalobacteraceae</taxon>
        <taxon>Telluria group</taxon>
        <taxon>Massilia</taxon>
    </lineage>
</organism>
<accession>A0ABS7Y828</accession>
<dbReference type="SUPFAM" id="SSF55486">
    <property type="entry name" value="Metalloproteases ('zincins'), catalytic domain"/>
    <property type="match status" value="1"/>
</dbReference>
<comment type="similarity">
    <text evidence="2">Belongs to the peptidase M13 family.</text>
</comment>
<dbReference type="Gene3D" id="3.40.390.10">
    <property type="entry name" value="Collagenase (Catalytic Domain)"/>
    <property type="match status" value="1"/>
</dbReference>
<reference evidence="10 11" key="1">
    <citation type="submission" date="2021-07" db="EMBL/GenBank/DDBJ databases">
        <title>Characterization of Violacein-producing bacteria and related species.</title>
        <authorList>
            <person name="Wilson H.S."/>
            <person name="De Leon M.E."/>
        </authorList>
    </citation>
    <scope>NUCLEOTIDE SEQUENCE [LARGE SCALE GENOMIC DNA]</scope>
    <source>
        <strain evidence="10 11">HSC-2F05</strain>
    </source>
</reference>
<dbReference type="CDD" id="cd08662">
    <property type="entry name" value="M13"/>
    <property type="match status" value="1"/>
</dbReference>
<evidence type="ECO:0000259" key="9">
    <source>
        <dbReference type="Pfam" id="PF05649"/>
    </source>
</evidence>
<dbReference type="PRINTS" id="PR00786">
    <property type="entry name" value="NEPRILYSIN"/>
</dbReference>
<keyword evidence="11" id="KW-1185">Reference proteome</keyword>
<dbReference type="PROSITE" id="PS51885">
    <property type="entry name" value="NEPRILYSIN"/>
    <property type="match status" value="1"/>
</dbReference>
<keyword evidence="5" id="KW-0378">Hydrolase</keyword>
<dbReference type="InterPro" id="IPR008753">
    <property type="entry name" value="Peptidase_M13_N"/>
</dbReference>
<evidence type="ECO:0000313" key="11">
    <source>
        <dbReference type="Proteomes" id="UP001198602"/>
    </source>
</evidence>
<evidence type="ECO:0000256" key="7">
    <source>
        <dbReference type="ARBA" id="ARBA00023049"/>
    </source>
</evidence>
<comment type="cofactor">
    <cofactor evidence="1">
        <name>Zn(2+)</name>
        <dbReference type="ChEBI" id="CHEBI:29105"/>
    </cofactor>
</comment>
<name>A0ABS7Y828_9BURK</name>
<evidence type="ECO:0000256" key="4">
    <source>
        <dbReference type="ARBA" id="ARBA00022723"/>
    </source>
</evidence>
<dbReference type="Pfam" id="PF01431">
    <property type="entry name" value="Peptidase_M13"/>
    <property type="match status" value="1"/>
</dbReference>
<dbReference type="InterPro" id="IPR024079">
    <property type="entry name" value="MetalloPept_cat_dom_sf"/>
</dbReference>
<evidence type="ECO:0000256" key="5">
    <source>
        <dbReference type="ARBA" id="ARBA00022801"/>
    </source>
</evidence>
<keyword evidence="6" id="KW-0862">Zinc</keyword>
<dbReference type="Pfam" id="PF05649">
    <property type="entry name" value="Peptidase_M13_N"/>
    <property type="match status" value="1"/>
</dbReference>
<dbReference type="EMBL" id="JAHYBX010000002">
    <property type="protein sequence ID" value="MCA1855836.1"/>
    <property type="molecule type" value="Genomic_DNA"/>
</dbReference>
<keyword evidence="3" id="KW-0645">Protease</keyword>
<evidence type="ECO:0000256" key="3">
    <source>
        <dbReference type="ARBA" id="ARBA00022670"/>
    </source>
</evidence>
<dbReference type="Gene3D" id="1.10.1380.10">
    <property type="entry name" value="Neutral endopeptidase , domain2"/>
    <property type="match status" value="1"/>
</dbReference>
<dbReference type="InterPro" id="IPR018497">
    <property type="entry name" value="Peptidase_M13_C"/>
</dbReference>
<dbReference type="PANTHER" id="PTHR11733:SF167">
    <property type="entry name" value="FI17812P1-RELATED"/>
    <property type="match status" value="1"/>
</dbReference>
<feature type="domain" description="Peptidase M13 N-terminal" evidence="9">
    <location>
        <begin position="34"/>
        <end position="414"/>
    </location>
</feature>
<proteinExistence type="inferred from homology"/>
<evidence type="ECO:0000313" key="10">
    <source>
        <dbReference type="EMBL" id="MCA1855836.1"/>
    </source>
</evidence>
<dbReference type="Proteomes" id="UP001198602">
    <property type="component" value="Unassembled WGS sequence"/>
</dbReference>
<gene>
    <name evidence="10" type="ORF">LE190_07840</name>
</gene>
<evidence type="ECO:0000256" key="1">
    <source>
        <dbReference type="ARBA" id="ARBA00001947"/>
    </source>
</evidence>
<keyword evidence="7" id="KW-0482">Metalloprotease</keyword>